<evidence type="ECO:0000256" key="1">
    <source>
        <dbReference type="ARBA" id="ARBA00022603"/>
    </source>
</evidence>
<proteinExistence type="inferred from homology"/>
<dbReference type="PANTHER" id="PTHR11061">
    <property type="entry name" value="RNA M5U METHYLTRANSFERASE"/>
    <property type="match status" value="1"/>
</dbReference>
<evidence type="ECO:0000313" key="5">
    <source>
        <dbReference type="EMBL" id="WDR07403.1"/>
    </source>
</evidence>
<evidence type="ECO:0000313" key="6">
    <source>
        <dbReference type="Proteomes" id="UP001222118"/>
    </source>
</evidence>
<sequence length="203" mass="22156">MARFHLARLTLNGEMVLQTQPPAVSMGKATIELPTGSFLQATEAAQDFLADYVAEALKGAKNVADLFCGVGPFALRLAQSSKVFAADSDKPAIEALDQARRLTRGLKQLTAKRRDLFREEMTRYELADYDAVVLDPPRAGALNQVRELAASKVKTIAMIACDPKTFARDAATLIAGGYRMKDLMVVDQFVHSTHIEIAATFSH</sequence>
<feature type="active site" description="Nucleophile" evidence="4">
    <location>
        <position position="161"/>
    </location>
</feature>
<keyword evidence="2 4" id="KW-0808">Transferase</keyword>
<dbReference type="EMBL" id="CP118247">
    <property type="protein sequence ID" value="WDR07403.1"/>
    <property type="molecule type" value="Genomic_DNA"/>
</dbReference>
<feature type="binding site" evidence="4">
    <location>
        <position position="40"/>
    </location>
    <ligand>
        <name>S-adenosyl-L-methionine</name>
        <dbReference type="ChEBI" id="CHEBI:59789"/>
    </ligand>
</feature>
<keyword evidence="6" id="KW-1185">Reference proteome</keyword>
<dbReference type="CDD" id="cd02440">
    <property type="entry name" value="AdoMet_MTases"/>
    <property type="match status" value="1"/>
</dbReference>
<reference evidence="5 6" key="1">
    <citation type="submission" date="2023-02" db="EMBL/GenBank/DDBJ databases">
        <title>Devosia chondri sp. nov., isolated from the phycosphere of marine algae.</title>
        <authorList>
            <person name="Kim J.M."/>
            <person name="Lee J.K."/>
            <person name="Choi B.J."/>
            <person name="Bayburt H."/>
            <person name="Jeon C.O."/>
        </authorList>
    </citation>
    <scope>NUCLEOTIDE SEQUENCE [LARGE SCALE GENOMIC DNA]</scope>
    <source>
        <strain evidence="5 6">G2-5</strain>
    </source>
</reference>
<evidence type="ECO:0000256" key="3">
    <source>
        <dbReference type="ARBA" id="ARBA00022691"/>
    </source>
</evidence>
<name>A0ABY7Z164_9HYPH</name>
<dbReference type="InterPro" id="IPR010280">
    <property type="entry name" value="U5_MeTrfase_fam"/>
</dbReference>
<comment type="similarity">
    <text evidence="4">Belongs to the class I-like SAM-binding methyltransferase superfamily. RNA M5U methyltransferase family.</text>
</comment>
<dbReference type="Gene3D" id="3.40.50.150">
    <property type="entry name" value="Vaccinia Virus protein VP39"/>
    <property type="match status" value="1"/>
</dbReference>
<dbReference type="Gene3D" id="2.40.50.1070">
    <property type="match status" value="1"/>
</dbReference>
<dbReference type="InterPro" id="IPR029063">
    <property type="entry name" value="SAM-dependent_MTases_sf"/>
</dbReference>
<evidence type="ECO:0000256" key="4">
    <source>
        <dbReference type="PROSITE-ProRule" id="PRU01024"/>
    </source>
</evidence>
<dbReference type="GO" id="GO:0008168">
    <property type="term" value="F:methyltransferase activity"/>
    <property type="evidence" value="ECO:0007669"/>
    <property type="project" value="UniProtKB-KW"/>
</dbReference>
<organism evidence="5 6">
    <name type="scientific">Devosia rhodophyticola</name>
    <dbReference type="NCBI Taxonomy" id="3026423"/>
    <lineage>
        <taxon>Bacteria</taxon>
        <taxon>Pseudomonadati</taxon>
        <taxon>Pseudomonadota</taxon>
        <taxon>Alphaproteobacteria</taxon>
        <taxon>Hyphomicrobiales</taxon>
        <taxon>Devosiaceae</taxon>
        <taxon>Devosia</taxon>
    </lineage>
</organism>
<dbReference type="Proteomes" id="UP001222118">
    <property type="component" value="Chromosome"/>
</dbReference>
<feature type="binding site" evidence="4">
    <location>
        <position position="67"/>
    </location>
    <ligand>
        <name>S-adenosyl-L-methionine</name>
        <dbReference type="ChEBI" id="CHEBI:59789"/>
    </ligand>
</feature>
<dbReference type="SUPFAM" id="SSF53335">
    <property type="entry name" value="S-adenosyl-L-methionine-dependent methyltransferases"/>
    <property type="match status" value="1"/>
</dbReference>
<feature type="binding site" evidence="4">
    <location>
        <position position="135"/>
    </location>
    <ligand>
        <name>S-adenosyl-L-methionine</name>
        <dbReference type="ChEBI" id="CHEBI:59789"/>
    </ligand>
</feature>
<protein>
    <submittedName>
        <fullName evidence="5">Methyltransferase</fullName>
    </submittedName>
</protein>
<dbReference type="GO" id="GO:0032259">
    <property type="term" value="P:methylation"/>
    <property type="evidence" value="ECO:0007669"/>
    <property type="project" value="UniProtKB-KW"/>
</dbReference>
<dbReference type="PROSITE" id="PS51687">
    <property type="entry name" value="SAM_MT_RNA_M5U"/>
    <property type="match status" value="1"/>
</dbReference>
<dbReference type="PANTHER" id="PTHR11061:SF49">
    <property type="entry name" value="23S RRNA (URACIL(1939)-C(5))-METHYLTRANSFERASE RLMD"/>
    <property type="match status" value="1"/>
</dbReference>
<gene>
    <name evidence="5" type="ORF">PSQ90_08290</name>
</gene>
<accession>A0ABY7Z164</accession>
<dbReference type="RefSeq" id="WP_282212916.1">
    <property type="nucleotide sequence ID" value="NZ_CP118247.1"/>
</dbReference>
<dbReference type="Pfam" id="PF05958">
    <property type="entry name" value="tRNA_U5-meth_tr"/>
    <property type="match status" value="1"/>
</dbReference>
<keyword evidence="1 4" id="KW-0489">Methyltransferase</keyword>
<evidence type="ECO:0000256" key="2">
    <source>
        <dbReference type="ARBA" id="ARBA00022679"/>
    </source>
</evidence>
<feature type="binding site" evidence="4">
    <location>
        <position position="87"/>
    </location>
    <ligand>
        <name>S-adenosyl-L-methionine</name>
        <dbReference type="ChEBI" id="CHEBI:59789"/>
    </ligand>
</feature>
<keyword evidence="3 4" id="KW-0949">S-adenosyl-L-methionine</keyword>